<feature type="coiled-coil region" evidence="12">
    <location>
        <begin position="153"/>
        <end position="180"/>
    </location>
</feature>
<evidence type="ECO:0000256" key="5">
    <source>
        <dbReference type="ARBA" id="ARBA00022763"/>
    </source>
</evidence>
<dbReference type="GO" id="GO:0005634">
    <property type="term" value="C:nucleus"/>
    <property type="evidence" value="ECO:0007669"/>
    <property type="project" value="UniProtKB-SubCell"/>
</dbReference>
<dbReference type="Proteomes" id="UP000250043">
    <property type="component" value="Unassembled WGS sequence"/>
</dbReference>
<evidence type="ECO:0000259" key="15">
    <source>
        <dbReference type="PROSITE" id="PS51194"/>
    </source>
</evidence>
<dbReference type="InterPro" id="IPR049730">
    <property type="entry name" value="SNF2/RAD54-like_C"/>
</dbReference>
<dbReference type="InterPro" id="IPR027417">
    <property type="entry name" value="P-loop_NTPase"/>
</dbReference>
<dbReference type="Pfam" id="PF00176">
    <property type="entry name" value="SNF2-rel_dom"/>
    <property type="match status" value="1"/>
</dbReference>
<evidence type="ECO:0000256" key="1">
    <source>
        <dbReference type="ARBA" id="ARBA00004123"/>
    </source>
</evidence>
<name>A0A8E2DM35_9APHY</name>
<dbReference type="InterPro" id="IPR014001">
    <property type="entry name" value="Helicase_ATP-bd"/>
</dbReference>
<dbReference type="AlphaFoldDB" id="A0A8E2DM35"/>
<dbReference type="Gene3D" id="3.40.50.10810">
    <property type="entry name" value="Tandem AAA-ATPase domain"/>
    <property type="match status" value="1"/>
</dbReference>
<dbReference type="PROSITE" id="PS51192">
    <property type="entry name" value="HELICASE_ATP_BIND_1"/>
    <property type="match status" value="1"/>
</dbReference>
<dbReference type="InterPro" id="IPR038718">
    <property type="entry name" value="SNF2-like_sf"/>
</dbReference>
<dbReference type="Pfam" id="PF00271">
    <property type="entry name" value="Helicase_C"/>
    <property type="match status" value="1"/>
</dbReference>
<keyword evidence="5" id="KW-0227">DNA damage</keyword>
<evidence type="ECO:0000313" key="17">
    <source>
        <dbReference type="Proteomes" id="UP000250043"/>
    </source>
</evidence>
<dbReference type="GO" id="GO:0016817">
    <property type="term" value="F:hydrolase activity, acting on acid anhydrides"/>
    <property type="evidence" value="ECO:0007669"/>
    <property type="project" value="InterPro"/>
</dbReference>
<dbReference type="FunFam" id="3.40.50.10810:FF:000010">
    <property type="entry name" value="DNA repair and recombination protein RAD54-like"/>
    <property type="match status" value="1"/>
</dbReference>
<keyword evidence="17" id="KW-1185">Reference proteome</keyword>
<keyword evidence="11" id="KW-0539">Nucleus</keyword>
<evidence type="ECO:0000256" key="12">
    <source>
        <dbReference type="SAM" id="Coils"/>
    </source>
</evidence>
<dbReference type="GO" id="GO:0003677">
    <property type="term" value="F:DNA binding"/>
    <property type="evidence" value="ECO:0007669"/>
    <property type="project" value="UniProtKB-KW"/>
</dbReference>
<evidence type="ECO:0000256" key="9">
    <source>
        <dbReference type="ARBA" id="ARBA00023125"/>
    </source>
</evidence>
<dbReference type="InterPro" id="IPR001650">
    <property type="entry name" value="Helicase_C-like"/>
</dbReference>
<feature type="domain" description="Helicase C-terminal" evidence="15">
    <location>
        <begin position="575"/>
        <end position="732"/>
    </location>
</feature>
<proteinExistence type="inferred from homology"/>
<evidence type="ECO:0000256" key="6">
    <source>
        <dbReference type="ARBA" id="ARBA00022801"/>
    </source>
</evidence>
<keyword evidence="3" id="KW-0597">Phosphoprotein</keyword>
<dbReference type="InterPro" id="IPR000330">
    <property type="entry name" value="SNF2_N"/>
</dbReference>
<dbReference type="CDD" id="cd18793">
    <property type="entry name" value="SF2_C_SNF"/>
    <property type="match status" value="1"/>
</dbReference>
<keyword evidence="12" id="KW-0175">Coiled coil</keyword>
<dbReference type="Gene3D" id="3.40.50.300">
    <property type="entry name" value="P-loop containing nucleotide triphosphate hydrolases"/>
    <property type="match status" value="1"/>
</dbReference>
<keyword evidence="10" id="KW-0234">DNA repair</keyword>
<comment type="similarity">
    <text evidence="2">Belongs to the SNF2/RAD54 helicase family.</text>
</comment>
<dbReference type="PANTHER" id="PTHR45629">
    <property type="entry name" value="SNF2/RAD54 FAMILY MEMBER"/>
    <property type="match status" value="1"/>
</dbReference>
<dbReference type="Gene3D" id="1.20.120.850">
    <property type="entry name" value="SWI2/SNF2 ATPases, N-terminal domain"/>
    <property type="match status" value="1"/>
</dbReference>
<evidence type="ECO:0000256" key="10">
    <source>
        <dbReference type="ARBA" id="ARBA00023204"/>
    </source>
</evidence>
<feature type="compositionally biased region" description="Basic and acidic residues" evidence="13">
    <location>
        <begin position="71"/>
        <end position="80"/>
    </location>
</feature>
<dbReference type="SMART" id="SM00490">
    <property type="entry name" value="HELICc"/>
    <property type="match status" value="1"/>
</dbReference>
<keyword evidence="8" id="KW-0067">ATP-binding</keyword>
<protein>
    <submittedName>
        <fullName evidence="16">DNA repair protein, SNF2 family</fullName>
    </submittedName>
</protein>
<sequence length="813" mass="92185">MLRRAPTTADGKVVNRLQESTRINKPFKPPTPIIERIQPQRKRKRVSYKGCENADGSDSDGDGSPRKKKKADRDGFEGPRDNNIVKYPVYKVKPFEQIGRRFSMPTMRNKNGDIVPTIPSNVALGIRPLANIIPRPLYDPMEDHAIVLYDPTIDHRETDEERKEREKEEAKAKAMEEAREKTAGMYNPHKSLRELLGGGKEKKQNSKVPVVIDPRLGKVLRPHQVEGVKFLYKCTTGMMVDNQYGCIMADEMGLGKTLQCIALMWTLLKQSPLASKPTIDKCIIACPASLVKNWANELIKWLGKDTISALAIDGKGGKAEMLERVARWVAASGRNVSQPVMIVSYETLRSLAAHLQNCPIGLLLCDEGHRLKNSESQTFQVLNELNVKRRVILSGTPIQNDLSEYFSLLNFANPNFLGSKNDFRKNFENAIIRGRDADASDAIKAECDKKLKELGDLVTKFIIRRTNDLLSKYLPVKYEHVVFCGLSPLQLSLYRLFISSPEIQALLRGTDSQPLKAINILKKLCNHPELLDLPGDLRGSDKLLPEDYIGAGGHANGRGGRNQVVHCEWSGKFVILERFLHRIRTETNDKIVLISNYTQTLDLFEKLLRSKGYGYFRLDGTMTINKRQKLVDQFNNPEGKEFIFLLSSKAGGCGINLIGANRLILFDPDWNPAADQQALARVWRDGQKKECFVYRFISTGTIEEKIFQRQASKQSLSSAVVDEKEDVERHFSIDSLRKLFLFNENTLCETHETFKCKRCKNGRQMMKSQALLYGDASTWNHYTNEELKNNHDDLLRAEVGLPEVSFVFQYISH</sequence>
<keyword evidence="4" id="KW-0547">Nucleotide-binding</keyword>
<dbReference type="InterPro" id="IPR013967">
    <property type="entry name" value="Rad54_N"/>
</dbReference>
<dbReference type="OrthoDB" id="413460at2759"/>
<dbReference type="InterPro" id="IPR050496">
    <property type="entry name" value="SNF2_RAD54_helicase_repair"/>
</dbReference>
<keyword evidence="7" id="KW-0347">Helicase</keyword>
<gene>
    <name evidence="16" type="ORF">OBBRIDRAFT_886375</name>
</gene>
<evidence type="ECO:0000313" key="16">
    <source>
        <dbReference type="EMBL" id="OCH92217.1"/>
    </source>
</evidence>
<dbReference type="EMBL" id="KV722372">
    <property type="protein sequence ID" value="OCH92217.1"/>
    <property type="molecule type" value="Genomic_DNA"/>
</dbReference>
<evidence type="ECO:0000256" key="7">
    <source>
        <dbReference type="ARBA" id="ARBA00022806"/>
    </source>
</evidence>
<feature type="domain" description="Helicase ATP-binding" evidence="14">
    <location>
        <begin position="237"/>
        <end position="415"/>
    </location>
</feature>
<evidence type="ECO:0000259" key="14">
    <source>
        <dbReference type="PROSITE" id="PS51192"/>
    </source>
</evidence>
<keyword evidence="9" id="KW-0238">DNA-binding</keyword>
<evidence type="ECO:0000256" key="11">
    <source>
        <dbReference type="ARBA" id="ARBA00023242"/>
    </source>
</evidence>
<dbReference type="FunFam" id="3.40.50.300:FF:000332">
    <property type="entry name" value="DNA repair and recombination protein RAD54-like"/>
    <property type="match status" value="1"/>
</dbReference>
<dbReference type="Pfam" id="PF08658">
    <property type="entry name" value="Rad54_N"/>
    <property type="match status" value="1"/>
</dbReference>
<organism evidence="16 17">
    <name type="scientific">Obba rivulosa</name>
    <dbReference type="NCBI Taxonomy" id="1052685"/>
    <lineage>
        <taxon>Eukaryota</taxon>
        <taxon>Fungi</taxon>
        <taxon>Dikarya</taxon>
        <taxon>Basidiomycota</taxon>
        <taxon>Agaricomycotina</taxon>
        <taxon>Agaricomycetes</taxon>
        <taxon>Polyporales</taxon>
        <taxon>Gelatoporiaceae</taxon>
        <taxon>Obba</taxon>
    </lineage>
</organism>
<dbReference type="PANTHER" id="PTHR45629:SF7">
    <property type="entry name" value="DNA EXCISION REPAIR PROTEIN ERCC-6-RELATED"/>
    <property type="match status" value="1"/>
</dbReference>
<dbReference type="GO" id="GO:0007131">
    <property type="term" value="P:reciprocal meiotic recombination"/>
    <property type="evidence" value="ECO:0007669"/>
    <property type="project" value="TreeGrafter"/>
</dbReference>
<dbReference type="GO" id="GO:0005524">
    <property type="term" value="F:ATP binding"/>
    <property type="evidence" value="ECO:0007669"/>
    <property type="project" value="UniProtKB-KW"/>
</dbReference>
<evidence type="ECO:0000256" key="2">
    <source>
        <dbReference type="ARBA" id="ARBA00007025"/>
    </source>
</evidence>
<accession>A0A8E2DM35</accession>
<dbReference type="GO" id="GO:0015616">
    <property type="term" value="F:DNA translocase activity"/>
    <property type="evidence" value="ECO:0007669"/>
    <property type="project" value="TreeGrafter"/>
</dbReference>
<feature type="region of interest" description="Disordered" evidence="13">
    <location>
        <begin position="1"/>
        <end position="82"/>
    </location>
</feature>
<comment type="subcellular location">
    <subcellularLocation>
        <location evidence="1">Nucleus</location>
    </subcellularLocation>
</comment>
<reference evidence="16 17" key="1">
    <citation type="submission" date="2016-07" db="EMBL/GenBank/DDBJ databases">
        <title>Draft genome of the white-rot fungus Obba rivulosa 3A-2.</title>
        <authorList>
            <consortium name="DOE Joint Genome Institute"/>
            <person name="Miettinen O."/>
            <person name="Riley R."/>
            <person name="Acob R."/>
            <person name="Barry K."/>
            <person name="Cullen D."/>
            <person name="De Vries R."/>
            <person name="Hainaut M."/>
            <person name="Hatakka A."/>
            <person name="Henrissat B."/>
            <person name="Hilden K."/>
            <person name="Kuo R."/>
            <person name="Labutti K."/>
            <person name="Lipzen A."/>
            <person name="Makela M.R."/>
            <person name="Sandor L."/>
            <person name="Spatafora J.W."/>
            <person name="Grigoriev I.V."/>
            <person name="Hibbett D.S."/>
        </authorList>
    </citation>
    <scope>NUCLEOTIDE SEQUENCE [LARGE SCALE GENOMIC DNA]</scope>
    <source>
        <strain evidence="16 17">3A-2</strain>
    </source>
</reference>
<evidence type="ECO:0000256" key="8">
    <source>
        <dbReference type="ARBA" id="ARBA00022840"/>
    </source>
</evidence>
<dbReference type="GO" id="GO:0004386">
    <property type="term" value="F:helicase activity"/>
    <property type="evidence" value="ECO:0007669"/>
    <property type="project" value="UniProtKB-KW"/>
</dbReference>
<evidence type="ECO:0000256" key="3">
    <source>
        <dbReference type="ARBA" id="ARBA00022553"/>
    </source>
</evidence>
<dbReference type="SUPFAM" id="SSF52540">
    <property type="entry name" value="P-loop containing nucleoside triphosphate hydrolases"/>
    <property type="match status" value="2"/>
</dbReference>
<evidence type="ECO:0000256" key="4">
    <source>
        <dbReference type="ARBA" id="ARBA00022741"/>
    </source>
</evidence>
<dbReference type="PROSITE" id="PS51194">
    <property type="entry name" value="HELICASE_CTER"/>
    <property type="match status" value="1"/>
</dbReference>
<keyword evidence="6" id="KW-0378">Hydrolase</keyword>
<dbReference type="SMART" id="SM00487">
    <property type="entry name" value="DEXDc"/>
    <property type="match status" value="1"/>
</dbReference>
<dbReference type="GO" id="GO:0045003">
    <property type="term" value="P:double-strand break repair via synthesis-dependent strand annealing"/>
    <property type="evidence" value="ECO:0007669"/>
    <property type="project" value="TreeGrafter"/>
</dbReference>
<evidence type="ECO:0000256" key="13">
    <source>
        <dbReference type="SAM" id="MobiDB-lite"/>
    </source>
</evidence>